<dbReference type="STRING" id="1802689.A3F25_01735"/>
<protein>
    <submittedName>
        <fullName evidence="1">Uncharacterized protein</fullName>
    </submittedName>
</protein>
<accession>A0A1F8G4S0</accession>
<dbReference type="EMBL" id="MGKD01000009">
    <property type="protein sequence ID" value="OGN20040.1"/>
    <property type="molecule type" value="Genomic_DNA"/>
</dbReference>
<sequence length="110" mass="12174">MEKAPILGKIKAPEEAERVEPVFDLEELKIGETLIVKTKSGITYRIESRDDGLYISGHPEYCPTPIKTSIYGVDLNGELRKGEVGLGFKLGFSEQGGPVTRSRILEIVRV</sequence>
<reference evidence="1 2" key="1">
    <citation type="journal article" date="2016" name="Nat. Commun.">
        <title>Thousands of microbial genomes shed light on interconnected biogeochemical processes in an aquifer system.</title>
        <authorList>
            <person name="Anantharaman K."/>
            <person name="Brown C.T."/>
            <person name="Hug L.A."/>
            <person name="Sharon I."/>
            <person name="Castelle C.J."/>
            <person name="Probst A.J."/>
            <person name="Thomas B.C."/>
            <person name="Singh A."/>
            <person name="Wilkins M.J."/>
            <person name="Karaoz U."/>
            <person name="Brodie E.L."/>
            <person name="Williams K.H."/>
            <person name="Hubbard S.S."/>
            <person name="Banfield J.F."/>
        </authorList>
    </citation>
    <scope>NUCLEOTIDE SEQUENCE [LARGE SCALE GENOMIC DNA]</scope>
</reference>
<gene>
    <name evidence="1" type="ORF">A3F25_01735</name>
</gene>
<proteinExistence type="predicted"/>
<name>A0A1F8G4S0_9BACT</name>
<dbReference type="Proteomes" id="UP000177478">
    <property type="component" value="Unassembled WGS sequence"/>
</dbReference>
<evidence type="ECO:0000313" key="2">
    <source>
        <dbReference type="Proteomes" id="UP000177478"/>
    </source>
</evidence>
<evidence type="ECO:0000313" key="1">
    <source>
        <dbReference type="EMBL" id="OGN20040.1"/>
    </source>
</evidence>
<comment type="caution">
    <text evidence="1">The sequence shown here is derived from an EMBL/GenBank/DDBJ whole genome shotgun (WGS) entry which is preliminary data.</text>
</comment>
<dbReference type="AlphaFoldDB" id="A0A1F8G4S0"/>
<organism evidence="1 2">
    <name type="scientific">Candidatus Yanofskybacteria bacterium RIFCSPHIGHO2_12_FULL_45_19b</name>
    <dbReference type="NCBI Taxonomy" id="1802689"/>
    <lineage>
        <taxon>Bacteria</taxon>
        <taxon>Candidatus Yanofskyibacteriota</taxon>
    </lineage>
</organism>